<reference evidence="1" key="1">
    <citation type="submission" date="2017-10" db="EMBL/GenBank/DDBJ databases">
        <authorList>
            <person name="Colston S.M."/>
            <person name="Graf J."/>
        </authorList>
    </citation>
    <scope>NUCLEOTIDE SEQUENCE</scope>
    <source>
        <strain evidence="1">BAQ071013-135</strain>
    </source>
</reference>
<accession>A0AAX2UNL1</accession>
<organism evidence="1 2">
    <name type="scientific">Aeromonas veronii</name>
    <dbReference type="NCBI Taxonomy" id="654"/>
    <lineage>
        <taxon>Bacteria</taxon>
        <taxon>Pseudomonadati</taxon>
        <taxon>Pseudomonadota</taxon>
        <taxon>Gammaproteobacteria</taxon>
        <taxon>Aeromonadales</taxon>
        <taxon>Aeromonadaceae</taxon>
        <taxon>Aeromonas</taxon>
    </lineage>
</organism>
<comment type="caution">
    <text evidence="1">The sequence shown here is derived from an EMBL/GenBank/DDBJ whole genome shotgun (WGS) entry which is preliminary data.</text>
</comment>
<proteinExistence type="predicted"/>
<evidence type="ECO:0000313" key="2">
    <source>
        <dbReference type="Proteomes" id="UP000796104"/>
    </source>
</evidence>
<dbReference type="Proteomes" id="UP000796104">
    <property type="component" value="Unassembled WGS sequence"/>
</dbReference>
<reference evidence="1" key="2">
    <citation type="journal article" date="2019" name="PLoS ONE">
        <title>Identification and characterization of putative Aeromonas spp. T3SS effectors.</title>
        <authorList>
            <person name="Rangel L.T."/>
            <person name="Marden J."/>
            <person name="Colston S."/>
            <person name="Setubal J.C."/>
            <person name="Graf J."/>
            <person name="Gogarten J.P."/>
        </authorList>
    </citation>
    <scope>NUCLEOTIDE SEQUENCE</scope>
    <source>
        <strain evidence="1">BAQ071013-135</strain>
    </source>
</reference>
<gene>
    <name evidence="1" type="ORF">CF123_18480</name>
</gene>
<dbReference type="RefSeq" id="WP_139495305.1">
    <property type="nucleotide sequence ID" value="NZ_AP027934.1"/>
</dbReference>
<dbReference type="EMBL" id="PDXJ01000026">
    <property type="protein sequence ID" value="TND51856.1"/>
    <property type="molecule type" value="Genomic_DNA"/>
</dbReference>
<name>A0AAX2UNL1_AERVE</name>
<evidence type="ECO:0008006" key="3">
    <source>
        <dbReference type="Google" id="ProtNLM"/>
    </source>
</evidence>
<protein>
    <recommendedName>
        <fullName evidence="3">DUF2314 domain-containing protein</fullName>
    </recommendedName>
</protein>
<dbReference type="AlphaFoldDB" id="A0AAX2UNL1"/>
<sequence length="103" mass="11758">MKPYKLTNAEEKAAAFPNTFKLPDAEARASLGPGIYAKLGFEPCIENCPTERMWVLVLNRLEGQPYLYEGILKNDPEFFPPEMLSCYDVVHFSPEHILDILRP</sequence>
<evidence type="ECO:0000313" key="1">
    <source>
        <dbReference type="EMBL" id="TND51856.1"/>
    </source>
</evidence>